<reference evidence="4" key="1">
    <citation type="journal article" date="2019" name="Int. J. Syst. Evol. Microbiol.">
        <title>The Global Catalogue of Microorganisms (GCM) 10K type strain sequencing project: providing services to taxonomists for standard genome sequencing and annotation.</title>
        <authorList>
            <consortium name="The Broad Institute Genomics Platform"/>
            <consortium name="The Broad Institute Genome Sequencing Center for Infectious Disease"/>
            <person name="Wu L."/>
            <person name="Ma J."/>
        </authorList>
    </citation>
    <scope>NUCLEOTIDE SEQUENCE [LARGE SCALE GENOMIC DNA]</scope>
    <source>
        <strain evidence="4">JCM 18537</strain>
    </source>
</reference>
<evidence type="ECO:0000256" key="2">
    <source>
        <dbReference type="SAM" id="Phobius"/>
    </source>
</evidence>
<dbReference type="InterPro" id="IPR019051">
    <property type="entry name" value="Trp_biosyn_TM_oprn/chp"/>
</dbReference>
<feature type="region of interest" description="Disordered" evidence="1">
    <location>
        <begin position="172"/>
        <end position="201"/>
    </location>
</feature>
<evidence type="ECO:0000313" key="4">
    <source>
        <dbReference type="Proteomes" id="UP001501645"/>
    </source>
</evidence>
<feature type="transmembrane region" description="Helical" evidence="2">
    <location>
        <begin position="137"/>
        <end position="159"/>
    </location>
</feature>
<protein>
    <recommendedName>
        <fullName evidence="5">Peptidase</fullName>
    </recommendedName>
</protein>
<evidence type="ECO:0008006" key="5">
    <source>
        <dbReference type="Google" id="ProtNLM"/>
    </source>
</evidence>
<sequence>MTASEHSGRMARARSIAVLAALVGAAAALIGSTQTWLVATVAGAALPVTGAEAVSVMQPLALAALALSLVLSIAGRAVRYVLGAVALVAGGAIGWLSLALVADPSPTAAAGPVTEHTGIAGAEAVSELVTALALTPWPAITVAAGLLVAAAGAWTLATAHAWRRGGRRYENGGRRAAADDGAPLDAVDSWDDLSRGDDPTR</sequence>
<keyword evidence="4" id="KW-1185">Reference proteome</keyword>
<proteinExistence type="predicted"/>
<name>A0ABP8ZSN0_9MICO</name>
<keyword evidence="2" id="KW-1133">Transmembrane helix</keyword>
<evidence type="ECO:0000256" key="1">
    <source>
        <dbReference type="SAM" id="MobiDB-lite"/>
    </source>
</evidence>
<keyword evidence="2" id="KW-0472">Membrane</keyword>
<comment type="caution">
    <text evidence="3">The sequence shown here is derived from an EMBL/GenBank/DDBJ whole genome shotgun (WGS) entry which is preliminary data.</text>
</comment>
<organism evidence="3 4">
    <name type="scientific">Microbacterium gilvum</name>
    <dbReference type="NCBI Taxonomy" id="1336204"/>
    <lineage>
        <taxon>Bacteria</taxon>
        <taxon>Bacillati</taxon>
        <taxon>Actinomycetota</taxon>
        <taxon>Actinomycetes</taxon>
        <taxon>Micrococcales</taxon>
        <taxon>Microbacteriaceae</taxon>
        <taxon>Microbacterium</taxon>
    </lineage>
</organism>
<feature type="compositionally biased region" description="Basic and acidic residues" evidence="1">
    <location>
        <begin position="192"/>
        <end position="201"/>
    </location>
</feature>
<evidence type="ECO:0000313" key="3">
    <source>
        <dbReference type="EMBL" id="GAA4764760.1"/>
    </source>
</evidence>
<feature type="transmembrane region" description="Helical" evidence="2">
    <location>
        <begin position="53"/>
        <end position="73"/>
    </location>
</feature>
<gene>
    <name evidence="3" type="ORF">GCM10023351_04460</name>
</gene>
<dbReference type="EMBL" id="BAABKO010000001">
    <property type="protein sequence ID" value="GAA4764760.1"/>
    <property type="molecule type" value="Genomic_DNA"/>
</dbReference>
<dbReference type="RefSeq" id="WP_345435504.1">
    <property type="nucleotide sequence ID" value="NZ_BAABKO010000001.1"/>
</dbReference>
<dbReference type="Proteomes" id="UP001501645">
    <property type="component" value="Unassembled WGS sequence"/>
</dbReference>
<dbReference type="Pfam" id="PF09534">
    <property type="entry name" value="Trp_oprn_chp"/>
    <property type="match status" value="1"/>
</dbReference>
<keyword evidence="2" id="KW-0812">Transmembrane</keyword>
<accession>A0ABP8ZSN0</accession>
<feature type="transmembrane region" description="Helical" evidence="2">
    <location>
        <begin position="80"/>
        <end position="102"/>
    </location>
</feature>